<accession>A0ABU3H427</accession>
<evidence type="ECO:0000313" key="2">
    <source>
        <dbReference type="EMBL" id="MDT3425577.1"/>
    </source>
</evidence>
<dbReference type="Proteomes" id="UP001248709">
    <property type="component" value="Unassembled WGS sequence"/>
</dbReference>
<evidence type="ECO:0000256" key="1">
    <source>
        <dbReference type="SAM" id="SignalP"/>
    </source>
</evidence>
<feature type="signal peptide" evidence="1">
    <location>
        <begin position="1"/>
        <end position="22"/>
    </location>
</feature>
<reference evidence="2 3" key="1">
    <citation type="submission" date="2023-07" db="EMBL/GenBank/DDBJ databases">
        <title>Genomic Encyclopedia of Type Strains, Phase IV (KMG-IV): sequencing the most valuable type-strain genomes for metagenomic binning, comparative biology and taxonomic classification.</title>
        <authorList>
            <person name="Goeker M."/>
        </authorList>
    </citation>
    <scope>NUCLEOTIDE SEQUENCE [LARGE SCALE GENOMIC DNA]</scope>
    <source>
        <strain evidence="2 3">T98</strain>
    </source>
</reference>
<gene>
    <name evidence="2" type="ORF">J2Z22_001096</name>
</gene>
<feature type="chain" id="PRO_5047140390" description="DUF3888 domain-containing protein" evidence="1">
    <location>
        <begin position="23"/>
        <end position="156"/>
    </location>
</feature>
<dbReference type="InterPro" id="IPR024984">
    <property type="entry name" value="DUF3888"/>
</dbReference>
<dbReference type="RefSeq" id="WP_025700220.1">
    <property type="nucleotide sequence ID" value="NZ_JAUSUY010000004.1"/>
</dbReference>
<protein>
    <recommendedName>
        <fullName evidence="4">DUF3888 domain-containing protein</fullName>
    </recommendedName>
</protein>
<keyword evidence="1" id="KW-0732">Signal</keyword>
<proteinExistence type="predicted"/>
<evidence type="ECO:0000313" key="3">
    <source>
        <dbReference type="Proteomes" id="UP001248709"/>
    </source>
</evidence>
<evidence type="ECO:0008006" key="4">
    <source>
        <dbReference type="Google" id="ProtNLM"/>
    </source>
</evidence>
<dbReference type="Pfam" id="PF13027">
    <property type="entry name" value="DUF3888"/>
    <property type="match status" value="1"/>
</dbReference>
<sequence length="156" mass="17539">MHMKHFGLVILFVLILPSFVQAAGLGGEKGTPADDHGKRVILTLLSPYIQEELDRCYKGTKHPSVQFAPFLSDTVVVKMVYYSSHIEIELRVFPYVGPHLTIGEDELTFRIDNTGKVKGLGCRHIRDDFPLPWNYQSGSPALPGHKPIHSRLPMTF</sequence>
<dbReference type="EMBL" id="JAUSUY010000004">
    <property type="protein sequence ID" value="MDT3425577.1"/>
    <property type="molecule type" value="Genomic_DNA"/>
</dbReference>
<comment type="caution">
    <text evidence="2">The sequence shown here is derived from an EMBL/GenBank/DDBJ whole genome shotgun (WGS) entry which is preliminary data.</text>
</comment>
<organism evidence="2 3">
    <name type="scientific">Paenibacillus forsythiae</name>
    <dbReference type="NCBI Taxonomy" id="365616"/>
    <lineage>
        <taxon>Bacteria</taxon>
        <taxon>Bacillati</taxon>
        <taxon>Bacillota</taxon>
        <taxon>Bacilli</taxon>
        <taxon>Bacillales</taxon>
        <taxon>Paenibacillaceae</taxon>
        <taxon>Paenibacillus</taxon>
    </lineage>
</organism>
<name>A0ABU3H427_9BACL</name>
<keyword evidence="3" id="KW-1185">Reference proteome</keyword>